<keyword evidence="1" id="KW-0732">Signal</keyword>
<reference evidence="3 4" key="1">
    <citation type="journal article" date="2013" name="Genome Announc.">
        <title>Draft Genome Sequence of an Alphaproteobacterium, Caenispirillum salinarum AK4(T), Isolated from a Solar Saltern.</title>
        <authorList>
            <person name="Khatri I."/>
            <person name="Singh A."/>
            <person name="Korpole S."/>
            <person name="Pinnaka A.K."/>
            <person name="Subramanian S."/>
        </authorList>
    </citation>
    <scope>NUCLEOTIDE SEQUENCE [LARGE SCALE GENOMIC DNA]</scope>
    <source>
        <strain evidence="3 4">AK4</strain>
    </source>
</reference>
<gene>
    <name evidence="3" type="ORF">C882_2810</name>
</gene>
<proteinExistence type="predicted"/>
<dbReference type="InterPro" id="IPR022441">
    <property type="entry name" value="Para_beta_helix_rpt-2"/>
</dbReference>
<feature type="domain" description="Carbohydrate-binding/sugar hydrolysis" evidence="2">
    <location>
        <begin position="192"/>
        <end position="353"/>
    </location>
</feature>
<feature type="chain" id="PRO_5003929448" evidence="1">
    <location>
        <begin position="27"/>
        <end position="422"/>
    </location>
</feature>
<dbReference type="SUPFAM" id="SSF51126">
    <property type="entry name" value="Pectin lyase-like"/>
    <property type="match status" value="1"/>
</dbReference>
<dbReference type="InterPro" id="IPR006633">
    <property type="entry name" value="Carb-bd_sugar_hydrolysis-dom"/>
</dbReference>
<dbReference type="EMBL" id="ANHY01000031">
    <property type="protein sequence ID" value="EKV26375.1"/>
    <property type="molecule type" value="Genomic_DNA"/>
</dbReference>
<feature type="domain" description="Carbohydrate-binding/sugar hydrolysis" evidence="2">
    <location>
        <begin position="46"/>
        <end position="186"/>
    </location>
</feature>
<dbReference type="Pfam" id="PF05048">
    <property type="entry name" value="NosD"/>
    <property type="match status" value="1"/>
</dbReference>
<evidence type="ECO:0000313" key="4">
    <source>
        <dbReference type="Proteomes" id="UP000009881"/>
    </source>
</evidence>
<sequence>MRARAFITAFALVSVIISITGAGALAQARDLASLVGAAEPGGVVRLPEGTYAGNVTIDKPLTLIGETGAVVDGGGQGHVLTLAAPDITVKGLTIRNSGESLNEEHSGIYVTEAADRALIEGNRLEHNLIGIYLKGPDDAVVKGNHIAGRTDLRVNERGNSIHLWNTPGSRIVGNTITGGRDGIFTTTSKDNVFAGNIMEGVRFAVHYMYTNRSILRGNVSRNNDAGYVIMFSHHLTVEDNVSQGDRDHGLLFNYANSSTMRGNAVVDGGEKCVFIYNANKNDFRGNRFEGCGIGIHFTAGSERNTIVRNAFINNESQVKYVGTTHLEWAEDGVGNYWSDNAAFDLNADGIADRPYRPNGLVDQIVWRAPEAKLLLTSPAVQIVRWAQSAFPAILPGGVVDPYPLMQPPAEAAAPQLAEVPKP</sequence>
<dbReference type="PATRIC" id="fig|1238182.3.peg.4361"/>
<evidence type="ECO:0000256" key="1">
    <source>
        <dbReference type="SAM" id="SignalP"/>
    </source>
</evidence>
<dbReference type="InterPro" id="IPR011050">
    <property type="entry name" value="Pectin_lyase_fold/virulence"/>
</dbReference>
<dbReference type="NCBIfam" id="TIGR04247">
    <property type="entry name" value="NosD_copper_fam"/>
    <property type="match status" value="1"/>
</dbReference>
<dbReference type="InterPro" id="IPR012334">
    <property type="entry name" value="Pectin_lyas_fold"/>
</dbReference>
<dbReference type="NCBIfam" id="TIGR03804">
    <property type="entry name" value="para_beta_helix"/>
    <property type="match status" value="1"/>
</dbReference>
<evidence type="ECO:0000259" key="2">
    <source>
        <dbReference type="SMART" id="SM00722"/>
    </source>
</evidence>
<keyword evidence="4" id="KW-1185">Reference proteome</keyword>
<evidence type="ECO:0000313" key="3">
    <source>
        <dbReference type="EMBL" id="EKV26375.1"/>
    </source>
</evidence>
<dbReference type="eggNOG" id="COG3420">
    <property type="taxonomic scope" value="Bacteria"/>
</dbReference>
<accession>K9GK41</accession>
<comment type="caution">
    <text evidence="3">The sequence shown here is derived from an EMBL/GenBank/DDBJ whole genome shotgun (WGS) entry which is preliminary data.</text>
</comment>
<dbReference type="SMART" id="SM00722">
    <property type="entry name" value="CASH"/>
    <property type="match status" value="2"/>
</dbReference>
<protein>
    <submittedName>
        <fullName evidence="3">Nitrous oxide reductase maturation protein NosD</fullName>
    </submittedName>
</protein>
<dbReference type="SMART" id="SM00710">
    <property type="entry name" value="PbH1"/>
    <property type="match status" value="9"/>
</dbReference>
<dbReference type="Gene3D" id="2.160.20.10">
    <property type="entry name" value="Single-stranded right-handed beta-helix, Pectin lyase-like"/>
    <property type="match status" value="2"/>
</dbReference>
<dbReference type="RefSeq" id="WP_009542801.1">
    <property type="nucleotide sequence ID" value="NZ_ANHY01000031.1"/>
</dbReference>
<feature type="signal peptide" evidence="1">
    <location>
        <begin position="1"/>
        <end position="26"/>
    </location>
</feature>
<dbReference type="InterPro" id="IPR006626">
    <property type="entry name" value="PbH1"/>
</dbReference>
<dbReference type="Proteomes" id="UP000009881">
    <property type="component" value="Unassembled WGS sequence"/>
</dbReference>
<organism evidence="3 4">
    <name type="scientific">Caenispirillum salinarum AK4</name>
    <dbReference type="NCBI Taxonomy" id="1238182"/>
    <lineage>
        <taxon>Bacteria</taxon>
        <taxon>Pseudomonadati</taxon>
        <taxon>Pseudomonadota</taxon>
        <taxon>Alphaproteobacteria</taxon>
        <taxon>Rhodospirillales</taxon>
        <taxon>Novispirillaceae</taxon>
        <taxon>Caenispirillum</taxon>
    </lineage>
</organism>
<dbReference type="STRING" id="1238182.C882_2810"/>
<dbReference type="AlphaFoldDB" id="K9GK41"/>
<dbReference type="InterPro" id="IPR007742">
    <property type="entry name" value="NosD_dom"/>
</dbReference>
<name>K9GK41_9PROT</name>
<dbReference type="InterPro" id="IPR026464">
    <property type="entry name" value="NosD_copper_fam"/>
</dbReference>